<dbReference type="NCBIfam" id="NF004078">
    <property type="entry name" value="PRK05583.1"/>
    <property type="match status" value="1"/>
</dbReference>
<dbReference type="Pfam" id="PF01248">
    <property type="entry name" value="Ribosomal_L7Ae"/>
    <property type="match status" value="1"/>
</dbReference>
<proteinExistence type="predicted"/>
<gene>
    <name evidence="2" type="ORF">GNF77_18355</name>
</gene>
<dbReference type="RefSeq" id="WP_322382571.1">
    <property type="nucleotide sequence ID" value="NZ_WNVM01000823.1"/>
</dbReference>
<keyword evidence="2" id="KW-0687">Ribonucleoprotein</keyword>
<sequence>GYSKCDEQRNRKAIFLFIISNDASISTKKKFKNHCVLKNIQFIEDFSKEELGASIGREEVKILAVTDENMAKKLYTLYEGEKVKI</sequence>
<dbReference type="Proteomes" id="UP001292368">
    <property type="component" value="Unassembled WGS sequence"/>
</dbReference>
<evidence type="ECO:0000313" key="2">
    <source>
        <dbReference type="EMBL" id="MDZ5010819.1"/>
    </source>
</evidence>
<keyword evidence="2" id="KW-0689">Ribosomal protein</keyword>
<evidence type="ECO:0000313" key="3">
    <source>
        <dbReference type="Proteomes" id="UP001292368"/>
    </source>
</evidence>
<dbReference type="GO" id="GO:0005840">
    <property type="term" value="C:ribosome"/>
    <property type="evidence" value="ECO:0007669"/>
    <property type="project" value="UniProtKB-KW"/>
</dbReference>
<comment type="caution">
    <text evidence="2">The sequence shown here is derived from an EMBL/GenBank/DDBJ whole genome shotgun (WGS) entry which is preliminary data.</text>
</comment>
<dbReference type="InterPro" id="IPR004038">
    <property type="entry name" value="Ribosomal_eL8/eL30/eS12/Gad45"/>
</dbReference>
<protein>
    <submittedName>
        <fullName evidence="2">50S ribosomal protein L7ae-like protein</fullName>
    </submittedName>
</protein>
<name>A0AAW9IMG7_CLOPF</name>
<feature type="non-terminal residue" evidence="2">
    <location>
        <position position="1"/>
    </location>
</feature>
<accession>A0AAW9IMG7</accession>
<evidence type="ECO:0000259" key="1">
    <source>
        <dbReference type="Pfam" id="PF01248"/>
    </source>
</evidence>
<feature type="domain" description="Ribosomal protein eL8/eL30/eS12/Gadd45" evidence="1">
    <location>
        <begin position="13"/>
        <end position="74"/>
    </location>
</feature>
<dbReference type="EMBL" id="WNVM01000823">
    <property type="protein sequence ID" value="MDZ5010819.1"/>
    <property type="molecule type" value="Genomic_DNA"/>
</dbReference>
<organism evidence="2 3">
    <name type="scientific">Clostridium perfringens</name>
    <dbReference type="NCBI Taxonomy" id="1502"/>
    <lineage>
        <taxon>Bacteria</taxon>
        <taxon>Bacillati</taxon>
        <taxon>Bacillota</taxon>
        <taxon>Clostridia</taxon>
        <taxon>Eubacteriales</taxon>
        <taxon>Clostridiaceae</taxon>
        <taxon>Clostridium</taxon>
    </lineage>
</organism>
<dbReference type="SUPFAM" id="SSF55315">
    <property type="entry name" value="L30e-like"/>
    <property type="match status" value="1"/>
</dbReference>
<dbReference type="Gene3D" id="3.30.1330.30">
    <property type="match status" value="1"/>
</dbReference>
<dbReference type="AlphaFoldDB" id="A0AAW9IMG7"/>
<dbReference type="InterPro" id="IPR029064">
    <property type="entry name" value="Ribosomal_eL30-like_sf"/>
</dbReference>
<reference evidence="2" key="1">
    <citation type="submission" date="2019-11" db="EMBL/GenBank/DDBJ databases">
        <title>Characterization of Clostridium perfringens isolates from swine manure treated agricultural soils.</title>
        <authorList>
            <person name="Wushke S.T."/>
        </authorList>
    </citation>
    <scope>NUCLEOTIDE SEQUENCE</scope>
    <source>
        <strain evidence="2">V2</strain>
    </source>
</reference>